<accession>A0A068V266</accession>
<evidence type="ECO:0000256" key="1">
    <source>
        <dbReference type="ARBA" id="ARBA00000900"/>
    </source>
</evidence>
<reference evidence="12" key="1">
    <citation type="journal article" date="2014" name="Science">
        <title>The coffee genome provides insight into the convergent evolution of caffeine biosynthesis.</title>
        <authorList>
            <person name="Denoeud F."/>
            <person name="Carretero-Paulet L."/>
            <person name="Dereeper A."/>
            <person name="Droc G."/>
            <person name="Guyot R."/>
            <person name="Pietrella M."/>
            <person name="Zheng C."/>
            <person name="Alberti A."/>
            <person name="Anthony F."/>
            <person name="Aprea G."/>
            <person name="Aury J.M."/>
            <person name="Bento P."/>
            <person name="Bernard M."/>
            <person name="Bocs S."/>
            <person name="Campa C."/>
            <person name="Cenci A."/>
            <person name="Combes M.C."/>
            <person name="Crouzillat D."/>
            <person name="Da Silva C."/>
            <person name="Daddiego L."/>
            <person name="De Bellis F."/>
            <person name="Dussert S."/>
            <person name="Garsmeur O."/>
            <person name="Gayraud T."/>
            <person name="Guignon V."/>
            <person name="Jahn K."/>
            <person name="Jamilloux V."/>
            <person name="Joet T."/>
            <person name="Labadie K."/>
            <person name="Lan T."/>
            <person name="Leclercq J."/>
            <person name="Lepelley M."/>
            <person name="Leroy T."/>
            <person name="Li L.T."/>
            <person name="Librado P."/>
            <person name="Lopez L."/>
            <person name="Munoz A."/>
            <person name="Noel B."/>
            <person name="Pallavicini A."/>
            <person name="Perrotta G."/>
            <person name="Poncet V."/>
            <person name="Pot D."/>
            <person name="Priyono X."/>
            <person name="Rigoreau M."/>
            <person name="Rouard M."/>
            <person name="Rozas J."/>
            <person name="Tranchant-Dubreuil C."/>
            <person name="VanBuren R."/>
            <person name="Zhang Q."/>
            <person name="Andrade A.C."/>
            <person name="Argout X."/>
            <person name="Bertrand B."/>
            <person name="de Kochko A."/>
            <person name="Graziosi G."/>
            <person name="Henry R.J."/>
            <person name="Jayarama X."/>
            <person name="Ming R."/>
            <person name="Nagai C."/>
            <person name="Rounsley S."/>
            <person name="Sankoff D."/>
            <person name="Giuliano G."/>
            <person name="Albert V.A."/>
            <person name="Wincker P."/>
            <person name="Lashermes P."/>
        </authorList>
    </citation>
    <scope>NUCLEOTIDE SEQUENCE [LARGE SCALE GENOMIC DNA]</scope>
    <source>
        <strain evidence="12">cv. DH200-94</strain>
    </source>
</reference>
<evidence type="ECO:0000256" key="5">
    <source>
        <dbReference type="ARBA" id="ARBA00022786"/>
    </source>
</evidence>
<evidence type="ECO:0000313" key="11">
    <source>
        <dbReference type="EMBL" id="CDP13993.1"/>
    </source>
</evidence>
<dbReference type="GO" id="GO:0016567">
    <property type="term" value="P:protein ubiquitination"/>
    <property type="evidence" value="ECO:0007669"/>
    <property type="project" value="UniProtKB-UniPathway"/>
</dbReference>
<sequence>MSTESGHQIQLTKSHHKCLLRSARHFVYILSTPPTHPPMWSFHVPAAATTTRYPSHHFIALTFFPPPCLRHPHRRSKTVATKNEKKKTKALTAMSNQDSPTFHWHYSDFDDSNFQIRGRTLFFAVVLFCVILFITLIYLYARWVCRLPPFSSRPRLLPDAPSGPPAPQGLDLNAISNLPIILHRASSANPNEGECAICLGIFQDGEKVKVLPDCNHRYHSECIDEWLRTQSSCPLCRASLRVDSPV</sequence>
<dbReference type="GO" id="GO:0061630">
    <property type="term" value="F:ubiquitin protein ligase activity"/>
    <property type="evidence" value="ECO:0007669"/>
    <property type="project" value="UniProtKB-EC"/>
</dbReference>
<dbReference type="PANTHER" id="PTHR14155">
    <property type="entry name" value="RING FINGER DOMAIN-CONTAINING"/>
    <property type="match status" value="1"/>
</dbReference>
<dbReference type="Pfam" id="PF13639">
    <property type="entry name" value="zf-RING_2"/>
    <property type="match status" value="1"/>
</dbReference>
<dbReference type="InterPro" id="IPR013083">
    <property type="entry name" value="Znf_RING/FYVE/PHD"/>
</dbReference>
<evidence type="ECO:0000256" key="7">
    <source>
        <dbReference type="ARBA" id="ARBA00024209"/>
    </source>
</evidence>
<dbReference type="OrthoDB" id="8062037at2759"/>
<dbReference type="GO" id="GO:0008270">
    <property type="term" value="F:zinc ion binding"/>
    <property type="evidence" value="ECO:0007669"/>
    <property type="project" value="UniProtKB-KW"/>
</dbReference>
<proteinExistence type="inferred from homology"/>
<dbReference type="SUPFAM" id="SSF57850">
    <property type="entry name" value="RING/U-box"/>
    <property type="match status" value="1"/>
</dbReference>
<dbReference type="Proteomes" id="UP000295252">
    <property type="component" value="Chromosome IV"/>
</dbReference>
<evidence type="ECO:0000313" key="12">
    <source>
        <dbReference type="Proteomes" id="UP000295252"/>
    </source>
</evidence>
<keyword evidence="9" id="KW-0812">Transmembrane</keyword>
<organism evidence="11 12">
    <name type="scientific">Coffea canephora</name>
    <name type="common">Robusta coffee</name>
    <dbReference type="NCBI Taxonomy" id="49390"/>
    <lineage>
        <taxon>Eukaryota</taxon>
        <taxon>Viridiplantae</taxon>
        <taxon>Streptophyta</taxon>
        <taxon>Embryophyta</taxon>
        <taxon>Tracheophyta</taxon>
        <taxon>Spermatophyta</taxon>
        <taxon>Magnoliopsida</taxon>
        <taxon>eudicotyledons</taxon>
        <taxon>Gunneridae</taxon>
        <taxon>Pentapetalae</taxon>
        <taxon>asterids</taxon>
        <taxon>lamiids</taxon>
        <taxon>Gentianales</taxon>
        <taxon>Rubiaceae</taxon>
        <taxon>Ixoroideae</taxon>
        <taxon>Gardenieae complex</taxon>
        <taxon>Bertiereae - Coffeeae clade</taxon>
        <taxon>Coffeeae</taxon>
        <taxon>Coffea</taxon>
    </lineage>
</organism>
<dbReference type="InParanoid" id="A0A068V266"/>
<keyword evidence="5" id="KW-0833">Ubl conjugation pathway</keyword>
<dbReference type="Gramene" id="CDP13993">
    <property type="protein sequence ID" value="CDP13993"/>
    <property type="gene ID" value="GSCOC_T00039150001"/>
</dbReference>
<keyword evidence="4 8" id="KW-0863">Zinc-finger</keyword>
<keyword evidence="12" id="KW-1185">Reference proteome</keyword>
<dbReference type="PROSITE" id="PS50089">
    <property type="entry name" value="ZF_RING_2"/>
    <property type="match status" value="1"/>
</dbReference>
<dbReference type="InterPro" id="IPR053238">
    <property type="entry name" value="RING-H2_zinc_finger"/>
</dbReference>
<feature type="transmembrane region" description="Helical" evidence="9">
    <location>
        <begin position="121"/>
        <end position="141"/>
    </location>
</feature>
<evidence type="ECO:0000256" key="2">
    <source>
        <dbReference type="ARBA" id="ARBA00012483"/>
    </source>
</evidence>
<dbReference type="EC" id="2.3.2.27" evidence="2"/>
<feature type="domain" description="RING-type" evidence="10">
    <location>
        <begin position="195"/>
        <end position="237"/>
    </location>
</feature>
<name>A0A068V266_COFCA</name>
<gene>
    <name evidence="11" type="ORF">GSCOC_T00039150001</name>
</gene>
<dbReference type="STRING" id="49390.A0A068V266"/>
<evidence type="ECO:0000256" key="9">
    <source>
        <dbReference type="SAM" id="Phobius"/>
    </source>
</evidence>
<dbReference type="FunCoup" id="A0A068V266">
    <property type="interactions" value="188"/>
</dbReference>
<evidence type="ECO:0000256" key="4">
    <source>
        <dbReference type="ARBA" id="ARBA00022771"/>
    </source>
</evidence>
<dbReference type="SMART" id="SM00184">
    <property type="entry name" value="RING"/>
    <property type="match status" value="1"/>
</dbReference>
<dbReference type="UniPathway" id="UPA00143"/>
<dbReference type="CDD" id="cd16461">
    <property type="entry name" value="RING-H2_EL5-like"/>
    <property type="match status" value="1"/>
</dbReference>
<dbReference type="PANTHER" id="PTHR14155:SF632">
    <property type="entry name" value="RING-H2 FINGER PROTEIN ATL17-RELATED"/>
    <property type="match status" value="1"/>
</dbReference>
<comment type="similarity">
    <text evidence="7">Belongs to the RING-type zinc finger family. ATL subfamily.</text>
</comment>
<evidence type="ECO:0000256" key="6">
    <source>
        <dbReference type="ARBA" id="ARBA00022833"/>
    </source>
</evidence>
<keyword evidence="9" id="KW-1133">Transmembrane helix</keyword>
<dbReference type="SMART" id="SM01197">
    <property type="entry name" value="FANCL_C"/>
    <property type="match status" value="1"/>
</dbReference>
<comment type="catalytic activity">
    <reaction evidence="1">
        <text>S-ubiquitinyl-[E2 ubiquitin-conjugating enzyme]-L-cysteine + [acceptor protein]-L-lysine = [E2 ubiquitin-conjugating enzyme]-L-cysteine + N(6)-ubiquitinyl-[acceptor protein]-L-lysine.</text>
        <dbReference type="EC" id="2.3.2.27"/>
    </reaction>
</comment>
<keyword evidence="6" id="KW-0862">Zinc</keyword>
<evidence type="ECO:0000259" key="10">
    <source>
        <dbReference type="PROSITE" id="PS50089"/>
    </source>
</evidence>
<keyword evidence="9" id="KW-0472">Membrane</keyword>
<dbReference type="InterPro" id="IPR001841">
    <property type="entry name" value="Znf_RING"/>
</dbReference>
<dbReference type="AlphaFoldDB" id="A0A068V266"/>
<dbReference type="Gene3D" id="3.30.40.10">
    <property type="entry name" value="Zinc/RING finger domain, C3HC4 (zinc finger)"/>
    <property type="match status" value="1"/>
</dbReference>
<evidence type="ECO:0000256" key="8">
    <source>
        <dbReference type="PROSITE-ProRule" id="PRU00175"/>
    </source>
</evidence>
<keyword evidence="3" id="KW-0479">Metal-binding</keyword>
<evidence type="ECO:0000256" key="3">
    <source>
        <dbReference type="ARBA" id="ARBA00022723"/>
    </source>
</evidence>
<protein>
    <recommendedName>
        <fullName evidence="2">RING-type E3 ubiquitin transferase</fullName>
        <ecNumber evidence="2">2.3.2.27</ecNumber>
    </recommendedName>
</protein>
<dbReference type="EMBL" id="HG739162">
    <property type="protein sequence ID" value="CDP13993.1"/>
    <property type="molecule type" value="Genomic_DNA"/>
</dbReference>
<dbReference type="PhylomeDB" id="A0A068V266"/>